<dbReference type="EMBL" id="MFGW01000031">
    <property type="protein sequence ID" value="OGF68030.1"/>
    <property type="molecule type" value="Genomic_DNA"/>
</dbReference>
<evidence type="ECO:0000259" key="13">
    <source>
        <dbReference type="PROSITE" id="PS51192"/>
    </source>
</evidence>
<dbReference type="Pfam" id="PF18319">
    <property type="entry name" value="Zn_ribbon_PriA"/>
    <property type="match status" value="1"/>
</dbReference>
<feature type="binding site" evidence="12">
    <location>
        <position position="540"/>
    </location>
    <ligand>
        <name>Zn(2+)</name>
        <dbReference type="ChEBI" id="CHEBI:29105"/>
        <label>1</label>
    </ligand>
</feature>
<evidence type="ECO:0000256" key="6">
    <source>
        <dbReference type="ARBA" id="ARBA00022806"/>
    </source>
</evidence>
<dbReference type="InterPro" id="IPR005259">
    <property type="entry name" value="PriA"/>
</dbReference>
<dbReference type="GO" id="GO:0003677">
    <property type="term" value="F:DNA binding"/>
    <property type="evidence" value="ECO:0007669"/>
    <property type="project" value="UniProtKB-UniRule"/>
</dbReference>
<feature type="binding site" evidence="12">
    <location>
        <position position="527"/>
    </location>
    <ligand>
        <name>Zn(2+)</name>
        <dbReference type="ChEBI" id="CHEBI:29105"/>
        <label>2</label>
    </ligand>
</feature>
<evidence type="ECO:0000256" key="5">
    <source>
        <dbReference type="ARBA" id="ARBA00022801"/>
    </source>
</evidence>
<dbReference type="InterPro" id="IPR027417">
    <property type="entry name" value="P-loop_NTPase"/>
</dbReference>
<evidence type="ECO:0000256" key="11">
    <source>
        <dbReference type="ARBA" id="ARBA00048988"/>
    </source>
</evidence>
<dbReference type="HAMAP" id="MF_00983">
    <property type="entry name" value="PriA"/>
    <property type="match status" value="1"/>
</dbReference>
<dbReference type="Pfam" id="PF00271">
    <property type="entry name" value="Helicase_C"/>
    <property type="match status" value="1"/>
</dbReference>
<dbReference type="GO" id="GO:0006270">
    <property type="term" value="P:DNA replication initiation"/>
    <property type="evidence" value="ECO:0007669"/>
    <property type="project" value="TreeGrafter"/>
</dbReference>
<comment type="caution">
    <text evidence="14">The sequence shown here is derived from an EMBL/GenBank/DDBJ whole genome shotgun (WGS) entry which is preliminary data.</text>
</comment>
<dbReference type="FunFam" id="3.40.50.300:FF:000489">
    <property type="entry name" value="Primosome assembly protein PriA"/>
    <property type="match status" value="1"/>
</dbReference>
<dbReference type="InterPro" id="IPR014001">
    <property type="entry name" value="Helicase_ATP-bd"/>
</dbReference>
<dbReference type="NCBIfam" id="NF004066">
    <property type="entry name" value="PRK05580.1-3"/>
    <property type="match status" value="1"/>
</dbReference>
<dbReference type="GO" id="GO:0006302">
    <property type="term" value="P:double-strand break repair"/>
    <property type="evidence" value="ECO:0007669"/>
    <property type="project" value="InterPro"/>
</dbReference>
<dbReference type="Proteomes" id="UP000178943">
    <property type="component" value="Unassembled WGS sequence"/>
</dbReference>
<gene>
    <name evidence="12" type="primary">priA</name>
    <name evidence="14" type="ORF">A2Y62_19340</name>
</gene>
<evidence type="ECO:0000313" key="14">
    <source>
        <dbReference type="EMBL" id="OGF68030.1"/>
    </source>
</evidence>
<evidence type="ECO:0000256" key="10">
    <source>
        <dbReference type="ARBA" id="ARBA00023235"/>
    </source>
</evidence>
<name>A0A1F5VXC5_9BACT</name>
<dbReference type="CDD" id="cd18804">
    <property type="entry name" value="SF2_C_priA"/>
    <property type="match status" value="1"/>
</dbReference>
<comment type="function">
    <text evidence="12">Initiates the restart of stalled replication forks, which reloads the replicative helicase on sites other than the origin of replication. Recognizes and binds to abandoned replication forks and remodels them to uncover a helicase loading site. Promotes assembly of the primosome at these replication forks.</text>
</comment>
<evidence type="ECO:0000256" key="12">
    <source>
        <dbReference type="HAMAP-Rule" id="MF_00983"/>
    </source>
</evidence>
<dbReference type="AlphaFoldDB" id="A0A1F5VXC5"/>
<comment type="cofactor">
    <cofactor evidence="12">
        <name>Zn(2+)</name>
        <dbReference type="ChEBI" id="CHEBI:29105"/>
    </cofactor>
    <text evidence="12">Binds 2 zinc ions per subunit.</text>
</comment>
<dbReference type="Gene3D" id="3.40.1440.60">
    <property type="entry name" value="PriA, 3(prime) DNA-binding domain"/>
    <property type="match status" value="1"/>
</dbReference>
<feature type="binding site" evidence="12">
    <location>
        <position position="537"/>
    </location>
    <ligand>
        <name>Zn(2+)</name>
        <dbReference type="ChEBI" id="CHEBI:29105"/>
        <label>1</label>
    </ligand>
</feature>
<keyword evidence="1 12" id="KW-0639">Primosome</keyword>
<evidence type="ECO:0000256" key="9">
    <source>
        <dbReference type="ARBA" id="ARBA00023125"/>
    </source>
</evidence>
<evidence type="ECO:0000256" key="4">
    <source>
        <dbReference type="ARBA" id="ARBA00022741"/>
    </source>
</evidence>
<evidence type="ECO:0000256" key="8">
    <source>
        <dbReference type="ARBA" id="ARBA00022840"/>
    </source>
</evidence>
<keyword evidence="8 12" id="KW-0067">ATP-binding</keyword>
<accession>A0A1F5VXC5</accession>
<dbReference type="InterPro" id="IPR011545">
    <property type="entry name" value="DEAD/DEAH_box_helicase_dom"/>
</dbReference>
<dbReference type="PROSITE" id="PS51192">
    <property type="entry name" value="HELICASE_ATP_BIND_1"/>
    <property type="match status" value="1"/>
</dbReference>
<dbReference type="STRING" id="1817863.A2Y62_19340"/>
<dbReference type="InterPro" id="IPR040498">
    <property type="entry name" value="PriA_CRR"/>
</dbReference>
<dbReference type="NCBIfam" id="TIGR00595">
    <property type="entry name" value="priA"/>
    <property type="match status" value="1"/>
</dbReference>
<dbReference type="InterPro" id="IPR042115">
    <property type="entry name" value="PriA_3primeBD_sf"/>
</dbReference>
<keyword evidence="5 12" id="KW-0378">Hydrolase</keyword>
<dbReference type="InterPro" id="IPR001650">
    <property type="entry name" value="Helicase_C-like"/>
</dbReference>
<comment type="catalytic activity">
    <reaction evidence="11 12">
        <text>ATP + H2O = ADP + phosphate + H(+)</text>
        <dbReference type="Rhea" id="RHEA:13065"/>
        <dbReference type="ChEBI" id="CHEBI:15377"/>
        <dbReference type="ChEBI" id="CHEBI:15378"/>
        <dbReference type="ChEBI" id="CHEBI:30616"/>
        <dbReference type="ChEBI" id="CHEBI:43474"/>
        <dbReference type="ChEBI" id="CHEBI:456216"/>
        <dbReference type="EC" id="5.6.2.4"/>
    </reaction>
</comment>
<comment type="catalytic activity">
    <reaction evidence="12">
        <text>Couples ATP hydrolysis with the unwinding of duplex DNA by translocating in the 3'-5' direction.</text>
        <dbReference type="EC" id="5.6.2.4"/>
    </reaction>
</comment>
<feature type="binding site" evidence="12">
    <location>
        <position position="524"/>
    </location>
    <ligand>
        <name>Zn(2+)</name>
        <dbReference type="ChEBI" id="CHEBI:29105"/>
        <label>2</label>
    </ligand>
</feature>
<dbReference type="PANTHER" id="PTHR30580">
    <property type="entry name" value="PRIMOSOMAL PROTEIN N"/>
    <property type="match status" value="1"/>
</dbReference>
<keyword evidence="3 12" id="KW-0479">Metal-binding</keyword>
<dbReference type="SMART" id="SM00490">
    <property type="entry name" value="HELICc"/>
    <property type="match status" value="1"/>
</dbReference>
<dbReference type="GO" id="GO:0008270">
    <property type="term" value="F:zinc ion binding"/>
    <property type="evidence" value="ECO:0007669"/>
    <property type="project" value="UniProtKB-UniRule"/>
</dbReference>
<dbReference type="GO" id="GO:0005524">
    <property type="term" value="F:ATP binding"/>
    <property type="evidence" value="ECO:0007669"/>
    <property type="project" value="UniProtKB-UniRule"/>
</dbReference>
<keyword evidence="9 12" id="KW-0238">DNA-binding</keyword>
<sequence>MTYKNTAEHALPEGIRVLVPLRNEQVVGYIVGQEEKANITFPRIKSISEIIDKAPMFPKGLLKLIRWASIYYMRPWGEFMHAALPSGLHVSHKMKVTITQKGTLKTLSLEKLPRPEQAILEFIAERKTVSYGTLRKEFPTTSIFRILQQMHDQHYILIKQELEEASSRSRFKSAIELVRHPEENDKLTKKQQSVIDILIDKGRNTLREELKQDITVSSSVLKALERKGLVRLYEEVVQREVLWPDMLSSEEKIVLTDDQQNAFTTLSALLDKETFNVSLLHGVTGSGKTELYIQLIERTVAAGKSALLLMPEIALVPAMMNRFKMAFGTSIGILHSGLNQAERAEQWIKVKNGDVRIVMGVRSAVFAPLSNIGVIIVDEEHDDSYKQTENPRYHARDSAIMRGKIENALVVLGSATPSLESFHWTQKQIYSYIHLPKRIHEAVMPGINIVDMRTEYKETGDPYFSGVLLREMESCLHKQQQAMILLNRRGYANYLLCRECGQTVECSRCSISLHYHRQYHALVCHYCGLQQAVPEQCPNCHSEFISYIGSGTERIEALLTEKFPAAKIARLDSDIARSHKKLLQLLSDFSYRKIDIMIGTSIIGKGHHFPYVTLVGVISADSALSLPDFRSAEKTFQLITQVAGRAGRGEHEGTVIIQSFLPEHYAIQASQFHDYAQFYNKEIAFRSHLQYPPFISLVNIVVSATRKTQALEAGKALVTMIRSESNGSLKALGPSPSPIFKIANKHRYHILVKLFKREPGKKAIAAALAYFQQTYPRITYTCDVDPISIL</sequence>
<evidence type="ECO:0000256" key="7">
    <source>
        <dbReference type="ARBA" id="ARBA00022833"/>
    </source>
</evidence>
<dbReference type="Gene3D" id="3.40.50.300">
    <property type="entry name" value="P-loop containing nucleotide triphosphate hydrolases"/>
    <property type="match status" value="2"/>
</dbReference>
<keyword evidence="2 12" id="KW-0235">DNA replication</keyword>
<dbReference type="SUPFAM" id="SSF52540">
    <property type="entry name" value="P-loop containing nucleoside triphosphate hydrolases"/>
    <property type="match status" value="2"/>
</dbReference>
<keyword evidence="7 12" id="KW-0862">Zinc</keyword>
<evidence type="ECO:0000256" key="1">
    <source>
        <dbReference type="ARBA" id="ARBA00022515"/>
    </source>
</evidence>
<dbReference type="InterPro" id="IPR041222">
    <property type="entry name" value="PriA_3primeBD"/>
</dbReference>
<dbReference type="GO" id="GO:0016887">
    <property type="term" value="F:ATP hydrolysis activity"/>
    <property type="evidence" value="ECO:0007669"/>
    <property type="project" value="RHEA"/>
</dbReference>
<feature type="domain" description="Helicase ATP-binding" evidence="13">
    <location>
        <begin position="269"/>
        <end position="435"/>
    </location>
</feature>
<dbReference type="InterPro" id="IPR041236">
    <property type="entry name" value="PriA_C"/>
</dbReference>
<evidence type="ECO:0000313" key="15">
    <source>
        <dbReference type="Proteomes" id="UP000178943"/>
    </source>
</evidence>
<organism evidence="14 15">
    <name type="scientific">Candidatus Fischerbacteria bacterium RBG_13_37_8</name>
    <dbReference type="NCBI Taxonomy" id="1817863"/>
    <lineage>
        <taxon>Bacteria</taxon>
        <taxon>Candidatus Fischeribacteriota</taxon>
    </lineage>
</organism>
<protein>
    <recommendedName>
        <fullName evidence="12">Replication restart protein PriA</fullName>
    </recommendedName>
    <alternativeName>
        <fullName evidence="12">ATP-dependent DNA helicase PriA</fullName>
        <ecNumber evidence="12">5.6.2.4</ecNumber>
    </alternativeName>
    <alternativeName>
        <fullName evidence="12">DNA 3'-5' helicase PriA</fullName>
    </alternativeName>
</protein>
<dbReference type="EC" id="5.6.2.4" evidence="12"/>
<keyword evidence="4 12" id="KW-0547">Nucleotide-binding</keyword>
<dbReference type="PANTHER" id="PTHR30580:SF0">
    <property type="entry name" value="PRIMOSOMAL PROTEIN N"/>
    <property type="match status" value="1"/>
</dbReference>
<dbReference type="CDD" id="cd17929">
    <property type="entry name" value="DEXHc_priA"/>
    <property type="match status" value="1"/>
</dbReference>
<comment type="similarity">
    <text evidence="12">Belongs to the helicase family. PriA subfamily.</text>
</comment>
<dbReference type="SMART" id="SM00487">
    <property type="entry name" value="DEXDc"/>
    <property type="match status" value="1"/>
</dbReference>
<keyword evidence="10 12" id="KW-0413">Isomerase</keyword>
<dbReference type="Pfam" id="PF17764">
    <property type="entry name" value="PriA_3primeBD"/>
    <property type="match status" value="1"/>
</dbReference>
<keyword evidence="6 12" id="KW-0347">Helicase</keyword>
<feature type="binding site" evidence="12">
    <location>
        <position position="506"/>
    </location>
    <ligand>
        <name>Zn(2+)</name>
        <dbReference type="ChEBI" id="CHEBI:29105"/>
        <label>2</label>
    </ligand>
</feature>
<dbReference type="Pfam" id="PF18074">
    <property type="entry name" value="PriA_C"/>
    <property type="match status" value="1"/>
</dbReference>
<feature type="binding site" evidence="12">
    <location>
        <position position="497"/>
    </location>
    <ligand>
        <name>Zn(2+)</name>
        <dbReference type="ChEBI" id="CHEBI:29105"/>
        <label>1</label>
    </ligand>
</feature>
<dbReference type="GO" id="GO:0006310">
    <property type="term" value="P:DNA recombination"/>
    <property type="evidence" value="ECO:0007669"/>
    <property type="project" value="InterPro"/>
</dbReference>
<dbReference type="Pfam" id="PF00270">
    <property type="entry name" value="DEAD"/>
    <property type="match status" value="1"/>
</dbReference>
<proteinExistence type="inferred from homology"/>
<evidence type="ECO:0000256" key="3">
    <source>
        <dbReference type="ARBA" id="ARBA00022723"/>
    </source>
</evidence>
<dbReference type="GO" id="GO:0006269">
    <property type="term" value="P:DNA replication, synthesis of primer"/>
    <property type="evidence" value="ECO:0007669"/>
    <property type="project" value="UniProtKB-KW"/>
</dbReference>
<dbReference type="GO" id="GO:0043138">
    <property type="term" value="F:3'-5' DNA helicase activity"/>
    <property type="evidence" value="ECO:0007669"/>
    <property type="project" value="UniProtKB-EC"/>
</dbReference>
<reference evidence="14 15" key="1">
    <citation type="journal article" date="2016" name="Nat. Commun.">
        <title>Thousands of microbial genomes shed light on interconnected biogeochemical processes in an aquifer system.</title>
        <authorList>
            <person name="Anantharaman K."/>
            <person name="Brown C.T."/>
            <person name="Hug L.A."/>
            <person name="Sharon I."/>
            <person name="Castelle C.J."/>
            <person name="Probst A.J."/>
            <person name="Thomas B.C."/>
            <person name="Singh A."/>
            <person name="Wilkins M.J."/>
            <person name="Karaoz U."/>
            <person name="Brodie E.L."/>
            <person name="Williams K.H."/>
            <person name="Hubbard S.S."/>
            <person name="Banfield J.F."/>
        </authorList>
    </citation>
    <scope>NUCLEOTIDE SEQUENCE [LARGE SCALE GENOMIC DNA]</scope>
</reference>
<dbReference type="GO" id="GO:1990077">
    <property type="term" value="C:primosome complex"/>
    <property type="evidence" value="ECO:0007669"/>
    <property type="project" value="UniProtKB-UniRule"/>
</dbReference>
<feature type="binding site" evidence="12">
    <location>
        <position position="500"/>
    </location>
    <ligand>
        <name>Zn(2+)</name>
        <dbReference type="ChEBI" id="CHEBI:29105"/>
        <label>1</label>
    </ligand>
</feature>
<feature type="binding site" evidence="12">
    <location>
        <position position="509"/>
    </location>
    <ligand>
        <name>Zn(2+)</name>
        <dbReference type="ChEBI" id="CHEBI:29105"/>
        <label>2</label>
    </ligand>
</feature>
<comment type="subunit">
    <text evidence="12">Component of the replication restart primosome.</text>
</comment>
<evidence type="ECO:0000256" key="2">
    <source>
        <dbReference type="ARBA" id="ARBA00022705"/>
    </source>
</evidence>